<feature type="domain" description="START" evidence="1">
    <location>
        <begin position="117"/>
        <end position="299"/>
    </location>
</feature>
<dbReference type="InterPro" id="IPR002913">
    <property type="entry name" value="START_lipid-bd_dom"/>
</dbReference>
<dbReference type="PANTHER" id="PTHR19308:SF14">
    <property type="entry name" value="START DOMAIN-CONTAINING PROTEIN"/>
    <property type="match status" value="1"/>
</dbReference>
<evidence type="ECO:0000259" key="1">
    <source>
        <dbReference type="PROSITE" id="PS50848"/>
    </source>
</evidence>
<dbReference type="GO" id="GO:0008289">
    <property type="term" value="F:lipid binding"/>
    <property type="evidence" value="ECO:0007669"/>
    <property type="project" value="InterPro"/>
</dbReference>
<organism evidence="2 3">
    <name type="scientific">Plasmopara halstedii</name>
    <name type="common">Downy mildew of sunflower</name>
    <dbReference type="NCBI Taxonomy" id="4781"/>
    <lineage>
        <taxon>Eukaryota</taxon>
        <taxon>Sar</taxon>
        <taxon>Stramenopiles</taxon>
        <taxon>Oomycota</taxon>
        <taxon>Peronosporomycetes</taxon>
        <taxon>Peronosporales</taxon>
        <taxon>Peronosporaceae</taxon>
        <taxon>Plasmopara</taxon>
    </lineage>
</organism>
<evidence type="ECO:0000313" key="2">
    <source>
        <dbReference type="EMBL" id="CEG37010.1"/>
    </source>
</evidence>
<dbReference type="AlphaFoldDB" id="A0A0P1A8W8"/>
<dbReference type="InterPro" id="IPR023393">
    <property type="entry name" value="START-like_dom_sf"/>
</dbReference>
<dbReference type="Gene3D" id="3.30.530.20">
    <property type="match status" value="1"/>
</dbReference>
<dbReference type="PANTHER" id="PTHR19308">
    <property type="entry name" value="PHOSPHATIDYLCHOLINE TRANSFER PROTEIN"/>
    <property type="match status" value="1"/>
</dbReference>
<dbReference type="Pfam" id="PF01852">
    <property type="entry name" value="START"/>
    <property type="match status" value="1"/>
</dbReference>
<sequence>MTGIHKRSAEKRSSSYNNMLCPILQPLRLYSKGFTTNSINDKTDFMAFESTVEITRGGVETKHGALKENPVSETESFDLVFAIPAPITIVRSNIAAFEEDSVRTLLTRYEGVDVLPKGWRQGPSSKGIQVVYGEVAGNGSEWYTMKTTATLNVTASKAARTLMRNDMVPKFDEMTKEVKVMEKLSNASEIRHVTAKSVMFTAARDFSVVSTYREESNGRILIATRSVEYIPERKGYVRATVLISGYVVIPHPTDSNMCEMSVIAHMDLGGNLPARVVRYLGLSAPIKLVEKIREIVLIA</sequence>
<accession>A0A0P1A8W8</accession>
<dbReference type="Proteomes" id="UP000054928">
    <property type="component" value="Unassembled WGS sequence"/>
</dbReference>
<proteinExistence type="predicted"/>
<dbReference type="SUPFAM" id="SSF55961">
    <property type="entry name" value="Bet v1-like"/>
    <property type="match status" value="1"/>
</dbReference>
<dbReference type="GeneID" id="36399531"/>
<dbReference type="OrthoDB" id="5403181at2759"/>
<dbReference type="RefSeq" id="XP_024573379.1">
    <property type="nucleotide sequence ID" value="XM_024722288.1"/>
</dbReference>
<dbReference type="EMBL" id="CCYD01000261">
    <property type="protein sequence ID" value="CEG37010.1"/>
    <property type="molecule type" value="Genomic_DNA"/>
</dbReference>
<dbReference type="CDD" id="cd00177">
    <property type="entry name" value="START"/>
    <property type="match status" value="1"/>
</dbReference>
<protein>
    <submittedName>
        <fullName evidence="2">START domain-containing proteins involved in steroidogenesis/phosphatidylcholine transfer</fullName>
    </submittedName>
</protein>
<reference evidence="3" key="1">
    <citation type="submission" date="2014-09" db="EMBL/GenBank/DDBJ databases">
        <authorList>
            <person name="Sharma Rahul"/>
            <person name="Thines Marco"/>
        </authorList>
    </citation>
    <scope>NUCLEOTIDE SEQUENCE [LARGE SCALE GENOMIC DNA]</scope>
</reference>
<dbReference type="PROSITE" id="PS50848">
    <property type="entry name" value="START"/>
    <property type="match status" value="1"/>
</dbReference>
<name>A0A0P1A8W8_PLAHL</name>
<evidence type="ECO:0000313" key="3">
    <source>
        <dbReference type="Proteomes" id="UP000054928"/>
    </source>
</evidence>
<dbReference type="GO" id="GO:0005737">
    <property type="term" value="C:cytoplasm"/>
    <property type="evidence" value="ECO:0007669"/>
    <property type="project" value="UniProtKB-ARBA"/>
</dbReference>
<dbReference type="InterPro" id="IPR051213">
    <property type="entry name" value="START_lipid_transfer"/>
</dbReference>
<keyword evidence="3" id="KW-1185">Reference proteome</keyword>
<dbReference type="OMA" id="NCEWPAM"/>
<dbReference type="SMART" id="SM00234">
    <property type="entry name" value="START"/>
    <property type="match status" value="1"/>
</dbReference>